<reference evidence="1" key="2">
    <citation type="submission" date="2014-07" db="EMBL/GenBank/DDBJ databases">
        <authorList>
            <person name="Hull J."/>
        </authorList>
    </citation>
    <scope>NUCLEOTIDE SEQUENCE</scope>
</reference>
<protein>
    <submittedName>
        <fullName evidence="1">Uncharacterized protein</fullName>
    </submittedName>
</protein>
<organism evidence="1">
    <name type="scientific">Lygus hesperus</name>
    <name type="common">Western plant bug</name>
    <dbReference type="NCBI Taxonomy" id="30085"/>
    <lineage>
        <taxon>Eukaryota</taxon>
        <taxon>Metazoa</taxon>
        <taxon>Ecdysozoa</taxon>
        <taxon>Arthropoda</taxon>
        <taxon>Hexapoda</taxon>
        <taxon>Insecta</taxon>
        <taxon>Pterygota</taxon>
        <taxon>Neoptera</taxon>
        <taxon>Paraneoptera</taxon>
        <taxon>Hemiptera</taxon>
        <taxon>Heteroptera</taxon>
        <taxon>Panheteroptera</taxon>
        <taxon>Cimicomorpha</taxon>
        <taxon>Miridae</taxon>
        <taxon>Mirini</taxon>
        <taxon>Lygus</taxon>
    </lineage>
</organism>
<proteinExistence type="predicted"/>
<dbReference type="AlphaFoldDB" id="A0A0A9ZFU2"/>
<dbReference type="EMBL" id="GBHO01000723">
    <property type="protein sequence ID" value="JAG42881.1"/>
    <property type="molecule type" value="Transcribed_RNA"/>
</dbReference>
<gene>
    <name evidence="1" type="ORF">CM83_24954</name>
</gene>
<name>A0A0A9ZFU2_LYGHE</name>
<reference evidence="1" key="1">
    <citation type="journal article" date="2014" name="PLoS ONE">
        <title>Transcriptome-Based Identification of ABC Transporters in the Western Tarnished Plant Bug Lygus hesperus.</title>
        <authorList>
            <person name="Hull J.J."/>
            <person name="Chaney K."/>
            <person name="Geib S.M."/>
            <person name="Fabrick J.A."/>
            <person name="Brent C.S."/>
            <person name="Walsh D."/>
            <person name="Lavine L.C."/>
        </authorList>
    </citation>
    <scope>NUCLEOTIDE SEQUENCE</scope>
</reference>
<accession>A0A0A9ZFU2</accession>
<sequence length="107" mass="12291">PLVESSTWVHSEQYTTITVASMEMWKDAHEPFSIHILAHNDCTEWHTKRNATAVGYHLYIDTGGGPHGCVRCQPNSGFNLTSEFSEDMCNEYNLHWMLCHCELYPTE</sequence>
<feature type="non-terminal residue" evidence="1">
    <location>
        <position position="1"/>
    </location>
</feature>
<evidence type="ECO:0000313" key="1">
    <source>
        <dbReference type="EMBL" id="JAG42881.1"/>
    </source>
</evidence>